<feature type="binding site" evidence="11">
    <location>
        <begin position="273"/>
        <end position="287"/>
    </location>
    <ligand>
        <name>NAD(+)</name>
        <dbReference type="ChEBI" id="CHEBI:57540"/>
    </ligand>
</feature>
<organism evidence="13">
    <name type="scientific">candidate division WOR-3 bacterium</name>
    <dbReference type="NCBI Taxonomy" id="2052148"/>
    <lineage>
        <taxon>Bacteria</taxon>
        <taxon>Bacteria division WOR-3</taxon>
    </lineage>
</organism>
<keyword evidence="8 11" id="KW-0520">NAD</keyword>
<dbReference type="InterPro" id="IPR004416">
    <property type="entry name" value="MnmG"/>
</dbReference>
<dbReference type="FunFam" id="3.50.50.60:FF:000002">
    <property type="entry name" value="tRNA uridine 5-carboxymethylaminomethyl modification enzyme MnmG"/>
    <property type="match status" value="1"/>
</dbReference>
<evidence type="ECO:0000259" key="12">
    <source>
        <dbReference type="SMART" id="SM01228"/>
    </source>
</evidence>
<feature type="binding site" evidence="11">
    <location>
        <position position="370"/>
    </location>
    <ligand>
        <name>FAD</name>
        <dbReference type="ChEBI" id="CHEBI:57692"/>
    </ligand>
</feature>
<dbReference type="GO" id="GO:0005829">
    <property type="term" value="C:cytosol"/>
    <property type="evidence" value="ECO:0007669"/>
    <property type="project" value="TreeGrafter"/>
</dbReference>
<dbReference type="InterPro" id="IPR044920">
    <property type="entry name" value="MnmG_C_subdom_sf"/>
</dbReference>
<dbReference type="PRINTS" id="PR00368">
    <property type="entry name" value="FADPNR"/>
</dbReference>
<dbReference type="SMART" id="SM01228">
    <property type="entry name" value="GIDA_assoc_3"/>
    <property type="match status" value="1"/>
</dbReference>
<name>A0A7V3NTS7_UNCW3</name>
<comment type="subcellular location">
    <subcellularLocation>
        <location evidence="11">Cytoplasm</location>
    </subcellularLocation>
</comment>
<comment type="similarity">
    <text evidence="3 11">Belongs to the MnmG family.</text>
</comment>
<dbReference type="PRINTS" id="PR00411">
    <property type="entry name" value="PNDRDTASEI"/>
</dbReference>
<dbReference type="PROSITE" id="PS01281">
    <property type="entry name" value="GIDA_2"/>
    <property type="match status" value="1"/>
</dbReference>
<dbReference type="SUPFAM" id="SSF51905">
    <property type="entry name" value="FAD/NAD(P)-binding domain"/>
    <property type="match status" value="1"/>
</dbReference>
<dbReference type="GO" id="GO:0050660">
    <property type="term" value="F:flavin adenine dinucleotide binding"/>
    <property type="evidence" value="ECO:0007669"/>
    <property type="project" value="UniProtKB-UniRule"/>
</dbReference>
<feature type="domain" description="tRNA uridine 5-carboxymethylaminomethyl modification enzyme C-terminal subdomain" evidence="12">
    <location>
        <begin position="542"/>
        <end position="613"/>
    </location>
</feature>
<protein>
    <recommendedName>
        <fullName evidence="4 11">tRNA uridine 5-carboxymethylaminomethyl modification enzyme MnmG</fullName>
    </recommendedName>
    <alternativeName>
        <fullName evidence="10 11">Glucose-inhibited division protein A</fullName>
    </alternativeName>
</protein>
<dbReference type="AlphaFoldDB" id="A0A7V3NTS7"/>
<dbReference type="GO" id="GO:0030488">
    <property type="term" value="P:tRNA methylation"/>
    <property type="evidence" value="ECO:0007669"/>
    <property type="project" value="TreeGrafter"/>
</dbReference>
<dbReference type="InterPro" id="IPR049312">
    <property type="entry name" value="GIDA_C_N"/>
</dbReference>
<feature type="binding site" evidence="11">
    <location>
        <begin position="14"/>
        <end position="19"/>
    </location>
    <ligand>
        <name>FAD</name>
        <dbReference type="ChEBI" id="CHEBI:57692"/>
    </ligand>
</feature>
<comment type="subunit">
    <text evidence="9 11">Homodimer. Heterotetramer of two MnmE and two MnmG subunits.</text>
</comment>
<dbReference type="NCBIfam" id="TIGR00136">
    <property type="entry name" value="mnmG_gidA"/>
    <property type="match status" value="1"/>
</dbReference>
<dbReference type="PANTHER" id="PTHR11806:SF0">
    <property type="entry name" value="PROTEIN MTO1 HOMOLOG, MITOCHONDRIAL"/>
    <property type="match status" value="1"/>
</dbReference>
<keyword evidence="11" id="KW-0963">Cytoplasm</keyword>
<dbReference type="InterPro" id="IPR040131">
    <property type="entry name" value="MnmG_N"/>
</dbReference>
<dbReference type="Gene3D" id="3.50.50.60">
    <property type="entry name" value="FAD/NAD(P)-binding domain"/>
    <property type="match status" value="2"/>
</dbReference>
<comment type="caution">
    <text evidence="13">The sequence shown here is derived from an EMBL/GenBank/DDBJ whole genome shotgun (WGS) entry which is preliminary data.</text>
</comment>
<accession>A0A7V3NTS7</accession>
<comment type="function">
    <text evidence="2 11">NAD-binding protein involved in the addition of a carboxymethylaminomethyl (cmnm) group at the wobble position (U34) of certain tRNAs, forming tRNA-cmnm(5)s(2)U34.</text>
</comment>
<keyword evidence="5 11" id="KW-0285">Flavoprotein</keyword>
<dbReference type="InterPro" id="IPR047001">
    <property type="entry name" value="MnmG_C_subdom"/>
</dbReference>
<dbReference type="InterPro" id="IPR036188">
    <property type="entry name" value="FAD/NAD-bd_sf"/>
</dbReference>
<dbReference type="FunFam" id="1.10.150.570:FF:000001">
    <property type="entry name" value="tRNA uridine 5-carboxymethylaminomethyl modification enzyme MnmG"/>
    <property type="match status" value="1"/>
</dbReference>
<dbReference type="GO" id="GO:0002098">
    <property type="term" value="P:tRNA wobble uridine modification"/>
    <property type="evidence" value="ECO:0007669"/>
    <property type="project" value="InterPro"/>
</dbReference>
<dbReference type="InterPro" id="IPR026904">
    <property type="entry name" value="MnmG_C"/>
</dbReference>
<evidence type="ECO:0000256" key="1">
    <source>
        <dbReference type="ARBA" id="ARBA00001974"/>
    </source>
</evidence>
<evidence type="ECO:0000313" key="13">
    <source>
        <dbReference type="EMBL" id="HGB35845.1"/>
    </source>
</evidence>
<dbReference type="Pfam" id="PF13932">
    <property type="entry name" value="SAM_GIDA_C"/>
    <property type="match status" value="1"/>
</dbReference>
<evidence type="ECO:0000256" key="6">
    <source>
        <dbReference type="ARBA" id="ARBA00022694"/>
    </source>
</evidence>
<evidence type="ECO:0000256" key="3">
    <source>
        <dbReference type="ARBA" id="ARBA00007653"/>
    </source>
</evidence>
<feature type="binding site" evidence="11">
    <location>
        <position position="181"/>
    </location>
    <ligand>
        <name>FAD</name>
        <dbReference type="ChEBI" id="CHEBI:57692"/>
    </ligand>
</feature>
<evidence type="ECO:0000256" key="10">
    <source>
        <dbReference type="ARBA" id="ARBA00031800"/>
    </source>
</evidence>
<dbReference type="Gene3D" id="1.10.150.570">
    <property type="entry name" value="GidA associated domain, C-terminal subdomain"/>
    <property type="match status" value="1"/>
</dbReference>
<reference evidence="13" key="1">
    <citation type="journal article" date="2020" name="mSystems">
        <title>Genome- and Community-Level Interaction Insights into Carbon Utilization and Element Cycling Functions of Hydrothermarchaeota in Hydrothermal Sediment.</title>
        <authorList>
            <person name="Zhou Z."/>
            <person name="Liu Y."/>
            <person name="Xu W."/>
            <person name="Pan J."/>
            <person name="Luo Z.H."/>
            <person name="Li M."/>
        </authorList>
    </citation>
    <scope>NUCLEOTIDE SEQUENCE [LARGE SCALE GENOMIC DNA]</scope>
    <source>
        <strain evidence="13">SpSt-754</strain>
    </source>
</reference>
<dbReference type="Pfam" id="PF01134">
    <property type="entry name" value="GIDA"/>
    <property type="match status" value="1"/>
</dbReference>
<evidence type="ECO:0000256" key="5">
    <source>
        <dbReference type="ARBA" id="ARBA00022630"/>
    </source>
</evidence>
<evidence type="ECO:0000256" key="7">
    <source>
        <dbReference type="ARBA" id="ARBA00022827"/>
    </source>
</evidence>
<evidence type="ECO:0000256" key="2">
    <source>
        <dbReference type="ARBA" id="ARBA00003717"/>
    </source>
</evidence>
<dbReference type="Pfam" id="PF21680">
    <property type="entry name" value="GIDA_C_1st"/>
    <property type="match status" value="1"/>
</dbReference>
<feature type="binding site" evidence="11">
    <location>
        <position position="126"/>
    </location>
    <ligand>
        <name>FAD</name>
        <dbReference type="ChEBI" id="CHEBI:57692"/>
    </ligand>
</feature>
<dbReference type="PANTHER" id="PTHR11806">
    <property type="entry name" value="GLUCOSE INHIBITED DIVISION PROTEIN A"/>
    <property type="match status" value="1"/>
</dbReference>
<dbReference type="InterPro" id="IPR002218">
    <property type="entry name" value="MnmG-rel"/>
</dbReference>
<evidence type="ECO:0000256" key="4">
    <source>
        <dbReference type="ARBA" id="ARBA00020461"/>
    </source>
</evidence>
<dbReference type="Gene3D" id="1.10.10.1800">
    <property type="entry name" value="tRNA uridine 5-carboxymethylaminomethyl modification enzyme MnmG/GidA"/>
    <property type="match status" value="1"/>
</dbReference>
<evidence type="ECO:0000256" key="11">
    <source>
        <dbReference type="HAMAP-Rule" id="MF_00129"/>
    </source>
</evidence>
<dbReference type="InterPro" id="IPR020595">
    <property type="entry name" value="MnmG-rel_CS"/>
</dbReference>
<dbReference type="EMBL" id="DTGD01000110">
    <property type="protein sequence ID" value="HGB35845.1"/>
    <property type="molecule type" value="Genomic_DNA"/>
</dbReference>
<comment type="cofactor">
    <cofactor evidence="1 11">
        <name>FAD</name>
        <dbReference type="ChEBI" id="CHEBI:57692"/>
    </cofactor>
</comment>
<evidence type="ECO:0000256" key="9">
    <source>
        <dbReference type="ARBA" id="ARBA00025948"/>
    </source>
</evidence>
<evidence type="ECO:0000256" key="8">
    <source>
        <dbReference type="ARBA" id="ARBA00023027"/>
    </source>
</evidence>
<proteinExistence type="inferred from homology"/>
<keyword evidence="7 11" id="KW-0274">FAD</keyword>
<keyword evidence="6 11" id="KW-0819">tRNA processing</keyword>
<gene>
    <name evidence="11 13" type="primary">mnmG</name>
    <name evidence="11" type="synonym">gidA</name>
    <name evidence="13" type="ORF">ENV38_02915</name>
</gene>
<sequence length="623" mass="70477">MEILKEEYDVIVIGAGHAGIEAALAAARMGGKVLVVTINIDQIGQMSCNPAIGGLAKSHLVKEVDALGGEIGVAADETAIQVKLLNTSKGPAVWSLRSQNDRKKYRERMKRVLENEKNITIVQDEVTEILVEGRKVKGVRTKSGMEYYAHSVVITTGTFLNGLIHVGLVSFPAGRAGEFPSIDLSNSLRNLGFKLGRFKTGTSPRIDIRSVDLSKMEIQEGDVPPRGFSFRNPILNIDQLPCFVTRTTPETHKIIMESLAFSPLYTGKIVGIGPRYCPSIEVKVVQFADRESHRVILEPDGRDTFEYYLNGVSTSIPVEYQLRMLKSIPGLENVKVLRWGYAIEYDYVLPHQLYPTLESKLVENLFFAGQINGTSGYEEAAAQGIVAGINALLKIDGKDFVLSRSEAYIGVLIDDLVTKGTDEPYRLFTSRAEFRLVLRMDNACDRLMKYGYRFGLIKDSEYQQFLKQRETWFGVIERLKSIILRPKEFNQRLESLGKPALENSLSAYELLKRPEYSYEDLVKLGVVEDYPYYIKERVETEIKYEGYIKRMEKEIERFQELERFKIPEDFDYDQIPGISKEALTKLKAIKPQNLAQASRISGVNPSDIMVLYYYFENLRSKKG</sequence>
<dbReference type="HAMAP" id="MF_00129">
    <property type="entry name" value="MnmG_GidA"/>
    <property type="match status" value="1"/>
</dbReference>